<keyword evidence="3 6" id="KW-1133">Transmembrane helix</keyword>
<feature type="transmembrane region" description="Helical" evidence="6">
    <location>
        <begin position="297"/>
        <end position="319"/>
    </location>
</feature>
<keyword evidence="4 6" id="KW-0472">Membrane</keyword>
<sequence length="469" mass="52745">MITFAYRECDGTGSWLRGGWTNYSQCLSVIENQGVRSGVLDAVRYITFIGALLSLLTLILTIFVFTYFRTLECDRLRVHRNLVVSLIVRFLVMLILTEPFIFHRHTTTYRDVDWLCKTLLALTMYAQMASINWMFVEGLFLHSRLTSNVFDSGAPFTLYYMIGWGWPMVFLAAWATTMALHYPVQCWRGYGNLPYVWILVAPMVTALMVGPPMITALMLSPPMVTALMVGPPRVTALTINLLFLINIVRILVTKLRASDAQVRKAIKATAVLFPLLGITNMLFAINPGDKGNLEGAYMLTNAILQSTQGVFVSVLYCFVNGEVQELLRKRWRQYRMRQLSQTGSPHRKSTRGTIIFEPSLSFRLSANTPSPLLMSPQTPNSQQMSSLMPTPLPLSPECTSSHFCTPQTPRSHHSNSQPLSIQPFDPKALKKHHLPRNQSSGPLLLRFHSSDHPSGATSQAEHDLMISSV</sequence>
<evidence type="ECO:0000256" key="6">
    <source>
        <dbReference type="SAM" id="Phobius"/>
    </source>
</evidence>
<dbReference type="GO" id="GO:0005886">
    <property type="term" value="C:plasma membrane"/>
    <property type="evidence" value="ECO:0007669"/>
    <property type="project" value="TreeGrafter"/>
</dbReference>
<feature type="transmembrane region" description="Helical" evidence="6">
    <location>
        <begin position="194"/>
        <end position="214"/>
    </location>
</feature>
<feature type="transmembrane region" description="Helical" evidence="6">
    <location>
        <begin position="114"/>
        <end position="136"/>
    </location>
</feature>
<dbReference type="InterPro" id="IPR050332">
    <property type="entry name" value="GPCR_2"/>
</dbReference>
<feature type="region of interest" description="Disordered" evidence="5">
    <location>
        <begin position="367"/>
        <end position="469"/>
    </location>
</feature>
<accession>A0A8J5NBR9</accession>
<gene>
    <name evidence="8" type="primary">Crhr2-L1</name>
    <name evidence="8" type="ORF">Hamer_G009115</name>
</gene>
<dbReference type="Proteomes" id="UP000747542">
    <property type="component" value="Unassembled WGS sequence"/>
</dbReference>
<name>A0A8J5NBR9_HOMAM</name>
<dbReference type="AlphaFoldDB" id="A0A8J5NBR9"/>
<proteinExistence type="predicted"/>
<evidence type="ECO:0000256" key="1">
    <source>
        <dbReference type="ARBA" id="ARBA00004141"/>
    </source>
</evidence>
<feature type="transmembrane region" description="Helical" evidence="6">
    <location>
        <begin position="234"/>
        <end position="253"/>
    </location>
</feature>
<reference evidence="8" key="1">
    <citation type="journal article" date="2021" name="Sci. Adv.">
        <title>The American lobster genome reveals insights on longevity, neural, and immune adaptations.</title>
        <authorList>
            <person name="Polinski J.M."/>
            <person name="Zimin A.V."/>
            <person name="Clark K.F."/>
            <person name="Kohn A.B."/>
            <person name="Sadowski N."/>
            <person name="Timp W."/>
            <person name="Ptitsyn A."/>
            <person name="Khanna P."/>
            <person name="Romanova D.Y."/>
            <person name="Williams P."/>
            <person name="Greenwood S.J."/>
            <person name="Moroz L.L."/>
            <person name="Walt D.R."/>
            <person name="Bodnar A.G."/>
        </authorList>
    </citation>
    <scope>NUCLEOTIDE SEQUENCE</scope>
    <source>
        <strain evidence="8">GMGI-L3</strain>
    </source>
</reference>
<keyword evidence="9" id="KW-1185">Reference proteome</keyword>
<dbReference type="InterPro" id="IPR017983">
    <property type="entry name" value="GPCR_2_secretin-like_CS"/>
</dbReference>
<comment type="caution">
    <text evidence="8">The sequence shown here is derived from an EMBL/GenBank/DDBJ whole genome shotgun (WGS) entry which is preliminary data.</text>
</comment>
<organism evidence="8 9">
    <name type="scientific">Homarus americanus</name>
    <name type="common">American lobster</name>
    <dbReference type="NCBI Taxonomy" id="6706"/>
    <lineage>
        <taxon>Eukaryota</taxon>
        <taxon>Metazoa</taxon>
        <taxon>Ecdysozoa</taxon>
        <taxon>Arthropoda</taxon>
        <taxon>Crustacea</taxon>
        <taxon>Multicrustacea</taxon>
        <taxon>Malacostraca</taxon>
        <taxon>Eumalacostraca</taxon>
        <taxon>Eucarida</taxon>
        <taxon>Decapoda</taxon>
        <taxon>Pleocyemata</taxon>
        <taxon>Astacidea</taxon>
        <taxon>Nephropoidea</taxon>
        <taxon>Nephropidae</taxon>
        <taxon>Homarus</taxon>
    </lineage>
</organism>
<keyword evidence="8" id="KW-0675">Receptor</keyword>
<evidence type="ECO:0000313" key="8">
    <source>
        <dbReference type="EMBL" id="KAG7176323.1"/>
    </source>
</evidence>
<dbReference type="GO" id="GO:0007188">
    <property type="term" value="P:adenylate cyclase-modulating G protein-coupled receptor signaling pathway"/>
    <property type="evidence" value="ECO:0007669"/>
    <property type="project" value="TreeGrafter"/>
</dbReference>
<dbReference type="PANTHER" id="PTHR45620:SF15">
    <property type="entry name" value="DIURETIC HORMONE 44 RECEPTOR 1-RELATED"/>
    <property type="match status" value="1"/>
</dbReference>
<protein>
    <submittedName>
        <fullName evidence="8">Corticotropin-releasing factor receptor 2-like 1</fullName>
    </submittedName>
</protein>
<evidence type="ECO:0000313" key="9">
    <source>
        <dbReference type="Proteomes" id="UP000747542"/>
    </source>
</evidence>
<evidence type="ECO:0000256" key="3">
    <source>
        <dbReference type="ARBA" id="ARBA00022989"/>
    </source>
</evidence>
<feature type="domain" description="G-protein coupled receptors family 2 profile 2" evidence="7">
    <location>
        <begin position="43"/>
        <end position="320"/>
    </location>
</feature>
<feature type="compositionally biased region" description="Basic and acidic residues" evidence="5">
    <location>
        <begin position="460"/>
        <end position="469"/>
    </location>
</feature>
<feature type="transmembrane region" description="Helical" evidence="6">
    <location>
        <begin position="45"/>
        <end position="70"/>
    </location>
</feature>
<dbReference type="InterPro" id="IPR017981">
    <property type="entry name" value="GPCR_2-like_7TM"/>
</dbReference>
<feature type="compositionally biased region" description="Polar residues" evidence="5">
    <location>
        <begin position="367"/>
        <end position="383"/>
    </location>
</feature>
<evidence type="ECO:0000256" key="2">
    <source>
        <dbReference type="ARBA" id="ARBA00022692"/>
    </source>
</evidence>
<evidence type="ECO:0000256" key="4">
    <source>
        <dbReference type="ARBA" id="ARBA00023136"/>
    </source>
</evidence>
<feature type="transmembrane region" description="Helical" evidence="6">
    <location>
        <begin position="82"/>
        <end position="102"/>
    </location>
</feature>
<dbReference type="PANTHER" id="PTHR45620">
    <property type="entry name" value="PDF RECEPTOR-LIKE PROTEIN-RELATED"/>
    <property type="match status" value="1"/>
</dbReference>
<feature type="transmembrane region" description="Helical" evidence="6">
    <location>
        <begin position="265"/>
        <end position="285"/>
    </location>
</feature>
<dbReference type="Pfam" id="PF00002">
    <property type="entry name" value="7tm_2"/>
    <property type="match status" value="2"/>
</dbReference>
<dbReference type="PROSITE" id="PS00650">
    <property type="entry name" value="G_PROTEIN_RECEP_F2_2"/>
    <property type="match status" value="1"/>
</dbReference>
<dbReference type="GO" id="GO:0008528">
    <property type="term" value="F:G protein-coupled peptide receptor activity"/>
    <property type="evidence" value="ECO:0007669"/>
    <property type="project" value="TreeGrafter"/>
</dbReference>
<dbReference type="InterPro" id="IPR000832">
    <property type="entry name" value="GPCR_2_secretin-like"/>
</dbReference>
<feature type="compositionally biased region" description="Polar residues" evidence="5">
    <location>
        <begin position="397"/>
        <end position="420"/>
    </location>
</feature>
<keyword evidence="2 6" id="KW-0812">Transmembrane</keyword>
<dbReference type="PRINTS" id="PR00249">
    <property type="entry name" value="GPCRSECRETIN"/>
</dbReference>
<dbReference type="CDD" id="cd15041">
    <property type="entry name" value="7tmB1_hormone_R"/>
    <property type="match status" value="1"/>
</dbReference>
<dbReference type="EMBL" id="JAHLQT010003582">
    <property type="protein sequence ID" value="KAG7176323.1"/>
    <property type="molecule type" value="Genomic_DNA"/>
</dbReference>
<dbReference type="GO" id="GO:0017046">
    <property type="term" value="F:peptide hormone binding"/>
    <property type="evidence" value="ECO:0007669"/>
    <property type="project" value="TreeGrafter"/>
</dbReference>
<feature type="transmembrane region" description="Helical" evidence="6">
    <location>
        <begin position="156"/>
        <end position="182"/>
    </location>
</feature>
<comment type="subcellular location">
    <subcellularLocation>
        <location evidence="1">Membrane</location>
        <topology evidence="1">Multi-pass membrane protein</topology>
    </subcellularLocation>
</comment>
<dbReference type="Gene3D" id="1.20.1070.10">
    <property type="entry name" value="Rhodopsin 7-helix transmembrane proteins"/>
    <property type="match status" value="1"/>
</dbReference>
<dbReference type="PROSITE" id="PS50261">
    <property type="entry name" value="G_PROTEIN_RECEP_F2_4"/>
    <property type="match status" value="1"/>
</dbReference>
<evidence type="ECO:0000256" key="5">
    <source>
        <dbReference type="SAM" id="MobiDB-lite"/>
    </source>
</evidence>
<evidence type="ECO:0000259" key="7">
    <source>
        <dbReference type="PROSITE" id="PS50261"/>
    </source>
</evidence>
<dbReference type="GO" id="GO:0007166">
    <property type="term" value="P:cell surface receptor signaling pathway"/>
    <property type="evidence" value="ECO:0007669"/>
    <property type="project" value="InterPro"/>
</dbReference>